<reference evidence="1" key="1">
    <citation type="journal article" date="2015" name="Nature">
        <title>Complex archaea that bridge the gap between prokaryotes and eukaryotes.</title>
        <authorList>
            <person name="Spang A."/>
            <person name="Saw J.H."/>
            <person name="Jorgensen S.L."/>
            <person name="Zaremba-Niedzwiedzka K."/>
            <person name="Martijn J."/>
            <person name="Lind A.E."/>
            <person name="van Eijk R."/>
            <person name="Schleper C."/>
            <person name="Guy L."/>
            <person name="Ettema T.J."/>
        </authorList>
    </citation>
    <scope>NUCLEOTIDE SEQUENCE</scope>
</reference>
<proteinExistence type="predicted"/>
<organism evidence="1">
    <name type="scientific">marine sediment metagenome</name>
    <dbReference type="NCBI Taxonomy" id="412755"/>
    <lineage>
        <taxon>unclassified sequences</taxon>
        <taxon>metagenomes</taxon>
        <taxon>ecological metagenomes</taxon>
    </lineage>
</organism>
<dbReference type="EMBL" id="LAZR01020191">
    <property type="protein sequence ID" value="KKL89778.1"/>
    <property type="molecule type" value="Genomic_DNA"/>
</dbReference>
<accession>A0A0F9FU57</accession>
<gene>
    <name evidence="1" type="ORF">LCGC14_1911300</name>
</gene>
<sequence length="143" mass="15942">MNVRLFTIAALLAVAAAPGCKDEAKAMSRYPYYITTLDRRWEVARESFRSAKGGNVGLSIVLLKDVKGVILTMKSGYDEPNRDAAIASLEKLARSLRAELAKQIHLNTVDLKLRPGHTAEDVGKTIEKAYLEYAEFRKMVKLE</sequence>
<evidence type="ECO:0000313" key="1">
    <source>
        <dbReference type="EMBL" id="KKL89778.1"/>
    </source>
</evidence>
<name>A0A0F9FU57_9ZZZZ</name>
<protein>
    <submittedName>
        <fullName evidence="1">Uncharacterized protein</fullName>
    </submittedName>
</protein>
<dbReference type="AlphaFoldDB" id="A0A0F9FU57"/>
<comment type="caution">
    <text evidence="1">The sequence shown here is derived from an EMBL/GenBank/DDBJ whole genome shotgun (WGS) entry which is preliminary data.</text>
</comment>